<keyword evidence="1" id="KW-0472">Membrane</keyword>
<accession>A0A0F9DHX0</accession>
<organism evidence="2">
    <name type="scientific">marine sediment metagenome</name>
    <dbReference type="NCBI Taxonomy" id="412755"/>
    <lineage>
        <taxon>unclassified sequences</taxon>
        <taxon>metagenomes</taxon>
        <taxon>ecological metagenomes</taxon>
    </lineage>
</organism>
<comment type="caution">
    <text evidence="2">The sequence shown here is derived from an EMBL/GenBank/DDBJ whole genome shotgun (WGS) entry which is preliminary data.</text>
</comment>
<evidence type="ECO:0000256" key="1">
    <source>
        <dbReference type="SAM" id="Phobius"/>
    </source>
</evidence>
<reference evidence="2" key="1">
    <citation type="journal article" date="2015" name="Nature">
        <title>Complex archaea that bridge the gap between prokaryotes and eukaryotes.</title>
        <authorList>
            <person name="Spang A."/>
            <person name="Saw J.H."/>
            <person name="Jorgensen S.L."/>
            <person name="Zaremba-Niedzwiedzka K."/>
            <person name="Martijn J."/>
            <person name="Lind A.E."/>
            <person name="van Eijk R."/>
            <person name="Schleper C."/>
            <person name="Guy L."/>
            <person name="Ettema T.J."/>
        </authorList>
    </citation>
    <scope>NUCLEOTIDE SEQUENCE</scope>
</reference>
<name>A0A0F9DHX0_9ZZZZ</name>
<sequence length="34" mass="3856">MITIDIVVWFMVAFGLGHVFGDYMNDSYKGGDKE</sequence>
<dbReference type="AlphaFoldDB" id="A0A0F9DHX0"/>
<protein>
    <submittedName>
        <fullName evidence="2">Uncharacterized protein</fullName>
    </submittedName>
</protein>
<dbReference type="EMBL" id="LAZR01028880">
    <property type="protein sequence ID" value="KKL61239.1"/>
    <property type="molecule type" value="Genomic_DNA"/>
</dbReference>
<evidence type="ECO:0000313" key="2">
    <source>
        <dbReference type="EMBL" id="KKL61239.1"/>
    </source>
</evidence>
<feature type="transmembrane region" description="Helical" evidence="1">
    <location>
        <begin position="6"/>
        <end position="24"/>
    </location>
</feature>
<proteinExistence type="predicted"/>
<gene>
    <name evidence="2" type="ORF">LCGC14_2197320</name>
</gene>
<keyword evidence="1" id="KW-1133">Transmembrane helix</keyword>
<keyword evidence="1" id="KW-0812">Transmembrane</keyword>